<keyword evidence="2" id="KW-1003">Cell membrane</keyword>
<protein>
    <recommendedName>
        <fullName evidence="11">G-protein coupled receptors family 1 profile domain-containing protein</fullName>
    </recommendedName>
</protein>
<gene>
    <name evidence="12" type="ORF">PLOB_00009101</name>
</gene>
<keyword evidence="8" id="KW-0325">Glycoprotein</keyword>
<comment type="caution">
    <text evidence="12">The sequence shown here is derived from an EMBL/GenBank/DDBJ whole genome shotgun (WGS) entry which is preliminary data.</text>
</comment>
<dbReference type="EMBL" id="CALNXK010000144">
    <property type="protein sequence ID" value="CAH3168277.1"/>
    <property type="molecule type" value="Genomic_DNA"/>
</dbReference>
<keyword evidence="7" id="KW-0675">Receptor</keyword>
<evidence type="ECO:0000256" key="4">
    <source>
        <dbReference type="ARBA" id="ARBA00022989"/>
    </source>
</evidence>
<evidence type="ECO:0000256" key="5">
    <source>
        <dbReference type="ARBA" id="ARBA00023040"/>
    </source>
</evidence>
<feature type="transmembrane region" description="Helical" evidence="10">
    <location>
        <begin position="149"/>
        <end position="170"/>
    </location>
</feature>
<feature type="transmembrane region" description="Helical" evidence="10">
    <location>
        <begin position="222"/>
        <end position="242"/>
    </location>
</feature>
<feature type="transmembrane region" description="Helical" evidence="10">
    <location>
        <begin position="64"/>
        <end position="84"/>
    </location>
</feature>
<dbReference type="SUPFAM" id="SSF81321">
    <property type="entry name" value="Family A G protein-coupled receptor-like"/>
    <property type="match status" value="1"/>
</dbReference>
<dbReference type="CDD" id="cd00637">
    <property type="entry name" value="7tm_classA_rhodopsin-like"/>
    <property type="match status" value="1"/>
</dbReference>
<dbReference type="PANTHER" id="PTHR24246:SF27">
    <property type="entry name" value="ADENOSINE RECEPTOR, ISOFORM A"/>
    <property type="match status" value="1"/>
</dbReference>
<evidence type="ECO:0000256" key="8">
    <source>
        <dbReference type="ARBA" id="ARBA00023180"/>
    </source>
</evidence>
<evidence type="ECO:0000313" key="12">
    <source>
        <dbReference type="EMBL" id="CAH3168277.1"/>
    </source>
</evidence>
<reference evidence="12 13" key="1">
    <citation type="submission" date="2022-05" db="EMBL/GenBank/DDBJ databases">
        <authorList>
            <consortium name="Genoscope - CEA"/>
            <person name="William W."/>
        </authorList>
    </citation>
    <scope>NUCLEOTIDE SEQUENCE [LARGE SCALE GENOMIC DNA]</scope>
</reference>
<dbReference type="PANTHER" id="PTHR24246">
    <property type="entry name" value="OLFACTORY RECEPTOR AND ADENOSINE RECEPTOR"/>
    <property type="match status" value="1"/>
</dbReference>
<proteinExistence type="predicted"/>
<name>A0ABN8QPS4_9CNID</name>
<keyword evidence="4 10" id="KW-1133">Transmembrane helix</keyword>
<organism evidence="12 13">
    <name type="scientific">Porites lobata</name>
    <dbReference type="NCBI Taxonomy" id="104759"/>
    <lineage>
        <taxon>Eukaryota</taxon>
        <taxon>Metazoa</taxon>
        <taxon>Cnidaria</taxon>
        <taxon>Anthozoa</taxon>
        <taxon>Hexacorallia</taxon>
        <taxon>Scleractinia</taxon>
        <taxon>Fungiina</taxon>
        <taxon>Poritidae</taxon>
        <taxon>Porites</taxon>
    </lineage>
</organism>
<dbReference type="InterPro" id="IPR017452">
    <property type="entry name" value="GPCR_Rhodpsn_7TM"/>
</dbReference>
<dbReference type="PRINTS" id="PR00237">
    <property type="entry name" value="GPCRRHODOPSN"/>
</dbReference>
<dbReference type="SMART" id="SM01381">
    <property type="entry name" value="7TM_GPCR_Srsx"/>
    <property type="match status" value="1"/>
</dbReference>
<keyword evidence="3 10" id="KW-0812">Transmembrane</keyword>
<evidence type="ECO:0000256" key="9">
    <source>
        <dbReference type="ARBA" id="ARBA00023224"/>
    </source>
</evidence>
<evidence type="ECO:0000256" key="3">
    <source>
        <dbReference type="ARBA" id="ARBA00022692"/>
    </source>
</evidence>
<feature type="transmembrane region" description="Helical" evidence="10">
    <location>
        <begin position="104"/>
        <end position="129"/>
    </location>
</feature>
<evidence type="ECO:0000259" key="11">
    <source>
        <dbReference type="PROSITE" id="PS50262"/>
    </source>
</evidence>
<keyword evidence="9" id="KW-0807">Transducer</keyword>
<dbReference type="Gene3D" id="1.20.1070.10">
    <property type="entry name" value="Rhodopsin 7-helix transmembrane proteins"/>
    <property type="match status" value="1"/>
</dbReference>
<evidence type="ECO:0000313" key="13">
    <source>
        <dbReference type="Proteomes" id="UP001159405"/>
    </source>
</evidence>
<evidence type="ECO:0000256" key="7">
    <source>
        <dbReference type="ARBA" id="ARBA00023170"/>
    </source>
</evidence>
<accession>A0ABN8QPS4</accession>
<feature type="domain" description="G-protein coupled receptors family 1 profile" evidence="11">
    <location>
        <begin position="43"/>
        <end position="281"/>
    </location>
</feature>
<keyword evidence="13" id="KW-1185">Reference proteome</keyword>
<evidence type="ECO:0000256" key="6">
    <source>
        <dbReference type="ARBA" id="ARBA00023136"/>
    </source>
</evidence>
<evidence type="ECO:0000256" key="2">
    <source>
        <dbReference type="ARBA" id="ARBA00022475"/>
    </source>
</evidence>
<dbReference type="Pfam" id="PF00001">
    <property type="entry name" value="7tm_1"/>
    <property type="match status" value="1"/>
</dbReference>
<keyword evidence="6 10" id="KW-0472">Membrane</keyword>
<comment type="subcellular location">
    <subcellularLocation>
        <location evidence="1">Cell membrane</location>
        <topology evidence="1">Multi-pass membrane protein</topology>
    </subcellularLocation>
</comment>
<evidence type="ECO:0000256" key="1">
    <source>
        <dbReference type="ARBA" id="ARBA00004651"/>
    </source>
</evidence>
<dbReference type="Proteomes" id="UP001159405">
    <property type="component" value="Unassembled WGS sequence"/>
</dbReference>
<dbReference type="PROSITE" id="PS50262">
    <property type="entry name" value="G_PROTEIN_RECEP_F1_2"/>
    <property type="match status" value="1"/>
</dbReference>
<keyword evidence="5" id="KW-0297">G-protein coupled receptor</keyword>
<feature type="transmembrane region" description="Helical" evidence="10">
    <location>
        <begin position="26"/>
        <end position="52"/>
    </location>
</feature>
<evidence type="ECO:0000256" key="10">
    <source>
        <dbReference type="SAM" id="Phobius"/>
    </source>
</evidence>
<sequence>MASENSTTSISAQPGDKTANMINREGYVWCSLFVAEAVLVIVLNISTIFVFIKNRRLRRRSTYLLINLSVTDICIGAFVIPTSVFRRGNTYKLWSVEMTYKWYISTYGIDTFFFGCSLVFLVSISIERLHATRNPFRHRLLSGSTYKKWIAGVWVASVIYTSITVSSFHFKLFGLYIWYVVAGCVLVSILILCASYIAIYVTVRCSKQPEQITHHARKERKLTVTLSIVTVVSLTVWLPYVLFTFLELKLIQMLSEEGLLRVRSVCEVLFFANSFVNPILYTIRISEFRRAFCSLLVSKSLHSDMNSCNIRIHLTAFEIRKSAKKQCSFQDFLHWGPQDP</sequence>
<feature type="transmembrane region" description="Helical" evidence="10">
    <location>
        <begin position="176"/>
        <end position="201"/>
    </location>
</feature>
<dbReference type="InterPro" id="IPR000276">
    <property type="entry name" value="GPCR_Rhodpsn"/>
</dbReference>